<keyword evidence="1" id="KW-0472">Membrane</keyword>
<keyword evidence="1" id="KW-1133">Transmembrane helix</keyword>
<evidence type="ECO:0000313" key="3">
    <source>
        <dbReference type="Proteomes" id="UP000265725"/>
    </source>
</evidence>
<sequence>MKKMVILLYIIPTLLATIFVGFFAPIVGIIVGFFIHLFIMVYEIHNVVVTKDKRDKVLAAVEDYKRERALQEAES</sequence>
<dbReference type="KEGG" id="paek:D3873_09430"/>
<proteinExistence type="predicted"/>
<gene>
    <name evidence="2" type="ORF">D3873_09430</name>
</gene>
<keyword evidence="1" id="KW-0812">Transmembrane</keyword>
<evidence type="ECO:0000256" key="1">
    <source>
        <dbReference type="SAM" id="Phobius"/>
    </source>
</evidence>
<feature type="transmembrane region" description="Helical" evidence="1">
    <location>
        <begin position="6"/>
        <end position="39"/>
    </location>
</feature>
<organism evidence="2 3">
    <name type="scientific">Paenisporosarcina cavernae</name>
    <dbReference type="NCBI Taxonomy" id="2320858"/>
    <lineage>
        <taxon>Bacteria</taxon>
        <taxon>Bacillati</taxon>
        <taxon>Bacillota</taxon>
        <taxon>Bacilli</taxon>
        <taxon>Bacillales</taxon>
        <taxon>Caryophanaceae</taxon>
        <taxon>Paenisporosarcina</taxon>
    </lineage>
</organism>
<reference evidence="3" key="1">
    <citation type="submission" date="2018-09" db="EMBL/GenBank/DDBJ databases">
        <authorList>
            <person name="Zhu H."/>
        </authorList>
    </citation>
    <scope>NUCLEOTIDE SEQUENCE [LARGE SCALE GENOMIC DNA]</scope>
    <source>
        <strain evidence="3">K2R23-3</strain>
    </source>
</reference>
<name>A0A385YX45_9BACL</name>
<protein>
    <submittedName>
        <fullName evidence="2">Uncharacterized protein</fullName>
    </submittedName>
</protein>
<evidence type="ECO:0000313" key="2">
    <source>
        <dbReference type="EMBL" id="AYC30082.1"/>
    </source>
</evidence>
<dbReference type="EMBL" id="CP032418">
    <property type="protein sequence ID" value="AYC30082.1"/>
    <property type="molecule type" value="Genomic_DNA"/>
</dbReference>
<accession>A0A385YX45</accession>
<dbReference type="Proteomes" id="UP000265725">
    <property type="component" value="Chromosome"/>
</dbReference>
<dbReference type="AlphaFoldDB" id="A0A385YX45"/>
<dbReference type="OrthoDB" id="3007972at2"/>
<keyword evidence="3" id="KW-1185">Reference proteome</keyword>
<dbReference type="RefSeq" id="WP_119883799.1">
    <property type="nucleotide sequence ID" value="NZ_CP032418.1"/>
</dbReference>